<dbReference type="CDD" id="cd06260">
    <property type="entry name" value="DUF820-like"/>
    <property type="match status" value="1"/>
</dbReference>
<dbReference type="PANTHER" id="PTHR33352:SF3">
    <property type="entry name" value="SLR1612 PROTEIN"/>
    <property type="match status" value="1"/>
</dbReference>
<gene>
    <name evidence="3" type="ORF">NJ959_22490</name>
</gene>
<keyword evidence="3" id="KW-0255">Endonuclease</keyword>
<dbReference type="GO" id="GO:0004519">
    <property type="term" value="F:endonuclease activity"/>
    <property type="evidence" value="ECO:0007669"/>
    <property type="project" value="UniProtKB-KW"/>
</dbReference>
<sequence length="250" mass="29765">MYDLPSEEQSEILPTMYDLPSENPEESGLPDEFHDWQGDILGETCCPQTYPADQIFVASDLNLYYDSIHPFWYKRPDFFLAVGISRFRQGKDIRLSYVIWQEKVSPIVAVEFLSPGTEDENLGLTYSDLNKPPTKWEVYEQILKIPYYFVFSRYTNQLKVFQLKRNRYREQILTESRFWIPELELGIGLWLGFYKGCQRLWLRWYDGEGNWIPTPEESVDKERMAKESAMQRVEEERLAKESAIQHYHQK</sequence>
<feature type="compositionally biased region" description="Acidic residues" evidence="1">
    <location>
        <begin position="1"/>
        <end position="10"/>
    </location>
</feature>
<reference evidence="3" key="1">
    <citation type="submission" date="2022-06" db="EMBL/GenBank/DDBJ databases">
        <title>New cyanobacteria of genus Symplocastrum in benthos of Lake Baikal.</title>
        <authorList>
            <person name="Sorokovikova E."/>
            <person name="Tikhonova I."/>
            <person name="Krasnopeev A."/>
            <person name="Evseev P."/>
            <person name="Gladkikh A."/>
            <person name="Belykh O."/>
        </authorList>
    </citation>
    <scope>NUCLEOTIDE SEQUENCE</scope>
    <source>
        <strain evidence="3">BBK-W-15</strain>
    </source>
</reference>
<evidence type="ECO:0000313" key="3">
    <source>
        <dbReference type="EMBL" id="MCP2731196.1"/>
    </source>
</evidence>
<name>A0AAE3GWI6_9CYAN</name>
<comment type="caution">
    <text evidence="3">The sequence shown here is derived from an EMBL/GenBank/DDBJ whole genome shotgun (WGS) entry which is preliminary data.</text>
</comment>
<evidence type="ECO:0000259" key="2">
    <source>
        <dbReference type="Pfam" id="PF05685"/>
    </source>
</evidence>
<protein>
    <submittedName>
        <fullName evidence="3">Uma2 family endonuclease</fullName>
    </submittedName>
</protein>
<keyword evidence="3" id="KW-0540">Nuclease</keyword>
<proteinExistence type="predicted"/>
<dbReference type="Proteomes" id="UP001204953">
    <property type="component" value="Unassembled WGS sequence"/>
</dbReference>
<keyword evidence="3" id="KW-0378">Hydrolase</keyword>
<dbReference type="AlphaFoldDB" id="A0AAE3GWI6"/>
<evidence type="ECO:0000256" key="1">
    <source>
        <dbReference type="SAM" id="MobiDB-lite"/>
    </source>
</evidence>
<keyword evidence="4" id="KW-1185">Reference proteome</keyword>
<feature type="domain" description="Putative restriction endonuclease" evidence="2">
    <location>
        <begin position="16"/>
        <end position="191"/>
    </location>
</feature>
<dbReference type="Pfam" id="PF05685">
    <property type="entry name" value="Uma2"/>
    <property type="match status" value="1"/>
</dbReference>
<dbReference type="PANTHER" id="PTHR33352">
    <property type="entry name" value="SLR1095 PROTEIN"/>
    <property type="match status" value="1"/>
</dbReference>
<feature type="region of interest" description="Disordered" evidence="1">
    <location>
        <begin position="1"/>
        <end position="28"/>
    </location>
</feature>
<evidence type="ECO:0000313" key="4">
    <source>
        <dbReference type="Proteomes" id="UP001204953"/>
    </source>
</evidence>
<dbReference type="InterPro" id="IPR008538">
    <property type="entry name" value="Uma2"/>
</dbReference>
<dbReference type="EMBL" id="JAMZMM010000294">
    <property type="protein sequence ID" value="MCP2731196.1"/>
    <property type="molecule type" value="Genomic_DNA"/>
</dbReference>
<organism evidence="3 4">
    <name type="scientific">Limnofasciculus baicalensis BBK-W-15</name>
    <dbReference type="NCBI Taxonomy" id="2699891"/>
    <lineage>
        <taxon>Bacteria</taxon>
        <taxon>Bacillati</taxon>
        <taxon>Cyanobacteriota</taxon>
        <taxon>Cyanophyceae</taxon>
        <taxon>Coleofasciculales</taxon>
        <taxon>Coleofasciculaceae</taxon>
        <taxon>Limnofasciculus</taxon>
        <taxon>Limnofasciculus baicalensis</taxon>
    </lineage>
</organism>
<accession>A0AAE3GWI6</accession>